<accession>A0A109B9X0</accession>
<dbReference type="AlphaFoldDB" id="A0A109B9X0"/>
<evidence type="ECO:0000313" key="3">
    <source>
        <dbReference type="Proteomes" id="UP000059074"/>
    </source>
</evidence>
<comment type="caution">
    <text evidence="2">The sequence shown here is derived from an EMBL/GenBank/DDBJ whole genome shotgun (WGS) entry which is preliminary data.</text>
</comment>
<dbReference type="RefSeq" id="WP_068464284.1">
    <property type="nucleotide sequence ID" value="NZ_LMTR01000084.1"/>
</dbReference>
<dbReference type="PATRIC" id="fig|121290.4.peg.978"/>
<organism evidence="2 3">
    <name type="scientific">Hyphomicrobium sulfonivorans</name>
    <dbReference type="NCBI Taxonomy" id="121290"/>
    <lineage>
        <taxon>Bacteria</taxon>
        <taxon>Pseudomonadati</taxon>
        <taxon>Pseudomonadota</taxon>
        <taxon>Alphaproteobacteria</taxon>
        <taxon>Hyphomicrobiales</taxon>
        <taxon>Hyphomicrobiaceae</taxon>
        <taxon>Hyphomicrobium</taxon>
    </lineage>
</organism>
<protein>
    <recommendedName>
        <fullName evidence="4">DUF1287 domain-containing protein</fullName>
    </recommendedName>
</protein>
<feature type="chain" id="PRO_5007132488" description="DUF1287 domain-containing protein" evidence="1">
    <location>
        <begin position="29"/>
        <end position="282"/>
    </location>
</feature>
<evidence type="ECO:0008006" key="4">
    <source>
        <dbReference type="Google" id="ProtNLM"/>
    </source>
</evidence>
<dbReference type="InterPro" id="IPR032315">
    <property type="entry name" value="DUF4846"/>
</dbReference>
<feature type="signal peptide" evidence="1">
    <location>
        <begin position="1"/>
        <end position="28"/>
    </location>
</feature>
<reference evidence="2 3" key="1">
    <citation type="submission" date="2015-10" db="EMBL/GenBank/DDBJ databases">
        <title>Transcriptomic analysis of a linuron degrading triple-species bacterial consortium.</title>
        <authorList>
            <person name="Albers P."/>
        </authorList>
    </citation>
    <scope>NUCLEOTIDE SEQUENCE [LARGE SCALE GENOMIC DNA]</scope>
    <source>
        <strain evidence="2 3">WDL6</strain>
    </source>
</reference>
<gene>
    <name evidence="2" type="ORF">APY04_3126</name>
</gene>
<evidence type="ECO:0000313" key="2">
    <source>
        <dbReference type="EMBL" id="KWT64886.1"/>
    </source>
</evidence>
<name>A0A109B9X0_HYPSL</name>
<evidence type="ECO:0000256" key="1">
    <source>
        <dbReference type="SAM" id="SignalP"/>
    </source>
</evidence>
<dbReference type="STRING" id="121290.APY04_3126"/>
<dbReference type="EMBL" id="LMTR01000084">
    <property type="protein sequence ID" value="KWT64886.1"/>
    <property type="molecule type" value="Genomic_DNA"/>
</dbReference>
<keyword evidence="1" id="KW-0732">Signal</keyword>
<sequence>MQYSTPCRFALFAILMLASLTPSAPTIAAPGFAWPHTADATTLAQAVPPPAGFVRVPAPAGSWATWLRGLPMKPPGTPVQTFTGANKWRQDVHAAVIDIDVGKRDLQQCADAIMRLRGEWLFAQGRKRDIRFNNTEGKPLAFSARNDQGYPSFRKYMDYVFAYAGTYSLERELKPVPLAEIAIGDVFIKGGFPGHAVLVADMVENPGTGEKRFLLLQSYMPAQNIHVLRNMHMVGATANNSAADRPANENAADGSPWYPAAFDGELITPEWTFSRQSLRRWP</sequence>
<keyword evidence="3" id="KW-1185">Reference proteome</keyword>
<dbReference type="Proteomes" id="UP000059074">
    <property type="component" value="Unassembled WGS sequence"/>
</dbReference>
<proteinExistence type="predicted"/>
<dbReference type="Pfam" id="PF16138">
    <property type="entry name" value="DUF4846"/>
    <property type="match status" value="2"/>
</dbReference>